<dbReference type="InterPro" id="IPR039589">
    <property type="entry name" value="TBCC1"/>
</dbReference>
<dbReference type="PANTHER" id="PTHR16052">
    <property type="entry name" value="TBCC DOMAIN-CONTAINING PROTEIN 1"/>
    <property type="match status" value="1"/>
</dbReference>
<dbReference type="PROSITE" id="PS51329">
    <property type="entry name" value="C_CAP_COFACTOR_C"/>
    <property type="match status" value="1"/>
</dbReference>
<keyword evidence="5" id="KW-0963">Cytoplasm</keyword>
<name>A0A8J4Y0I6_CHIOP</name>
<keyword evidence="6" id="KW-0206">Cytoskeleton</keyword>
<evidence type="ECO:0000313" key="9">
    <source>
        <dbReference type="EMBL" id="KAG0718823.1"/>
    </source>
</evidence>
<comment type="similarity">
    <text evidence="3">Belongs to the TBCC family.</text>
</comment>
<feature type="chain" id="PRO_5035325020" description="TBCC domain-containing protein 1" evidence="7">
    <location>
        <begin position="30"/>
        <end position="513"/>
    </location>
</feature>
<dbReference type="GO" id="GO:0000922">
    <property type="term" value="C:spindle pole"/>
    <property type="evidence" value="ECO:0007669"/>
    <property type="project" value="UniProtKB-SubCell"/>
</dbReference>
<dbReference type="EMBL" id="JACEEZ010015449">
    <property type="protein sequence ID" value="KAG0718823.1"/>
    <property type="molecule type" value="Genomic_DNA"/>
</dbReference>
<dbReference type="Pfam" id="PF07986">
    <property type="entry name" value="TBCC"/>
    <property type="match status" value="1"/>
</dbReference>
<dbReference type="SMART" id="SM00673">
    <property type="entry name" value="CARP"/>
    <property type="match status" value="2"/>
</dbReference>
<proteinExistence type="inferred from homology"/>
<evidence type="ECO:0000256" key="6">
    <source>
        <dbReference type="ARBA" id="ARBA00023212"/>
    </source>
</evidence>
<dbReference type="Proteomes" id="UP000770661">
    <property type="component" value="Unassembled WGS sequence"/>
</dbReference>
<dbReference type="GO" id="GO:0005813">
    <property type="term" value="C:centrosome"/>
    <property type="evidence" value="ECO:0007669"/>
    <property type="project" value="UniProtKB-SubCell"/>
</dbReference>
<evidence type="ECO:0000256" key="5">
    <source>
        <dbReference type="ARBA" id="ARBA00022490"/>
    </source>
</evidence>
<sequence length="513" mass="57115">MPADQVMGSVEVWTMELIVLLYLHRVTSAHPRVVARQASLHTLTTDPWPNNNMSGSSSRKLLLEEKQGEFVREALPELLSLLAGHLQVEDTEKRKSSADRRSARELLGFMKTAGVLSVEVVRSLSFIIGATVQGEKQWLLQGLDWAPHGEWLCVRRGCRQAWPVVSLASQSHHRLVASPNARHIVLGLTALFRSTGQDALRVTEVVQAWQDKGPLATTAWQVRQVPADQWWPGPVHPAPPRDPAETSHLTLLRMVYICDMVEGLTAHLGDDAPPFDLKVRRCSKSNIYILQPIRNAVIHKCHETRLVLGPVTGRLRLSECRNTVVVCAARSVVVADCRGVVVHTLTPQRPLLVGSRTQGVTLAPLNIHYPKLKHHMAKAQLQSHINMWNRPLHLGIEGVLSGACEVMNPEDFQLLVIPFTQTAPIDGRPPLLPPGLPHEFAKSVEEAGKHVSSFRAEVRDADLSPDQRAVLQKAIDARFKAWLRDTGKQRELDQLEKLAVTLKYERVAKTTAI</sequence>
<accession>A0A8J4Y0I6</accession>
<evidence type="ECO:0000259" key="8">
    <source>
        <dbReference type="PROSITE" id="PS51329"/>
    </source>
</evidence>
<dbReference type="InterPro" id="IPR012945">
    <property type="entry name" value="Tubulin-bd_cofactor_C_dom"/>
</dbReference>
<evidence type="ECO:0000313" key="10">
    <source>
        <dbReference type="Proteomes" id="UP000770661"/>
    </source>
</evidence>
<comment type="subcellular location">
    <subcellularLocation>
        <location evidence="1">Cytoplasm</location>
        <location evidence="1">Cytoskeleton</location>
        <location evidence="1">Microtubule organizing center</location>
        <location evidence="1">Centrosome</location>
    </subcellularLocation>
    <subcellularLocation>
        <location evidence="2">Cytoplasm</location>
        <location evidence="2">Cytoskeleton</location>
        <location evidence="2">Spindle pole</location>
    </subcellularLocation>
</comment>
<comment type="caution">
    <text evidence="9">The sequence shown here is derived from an EMBL/GenBank/DDBJ whole genome shotgun (WGS) entry which is preliminary data.</text>
</comment>
<feature type="signal peptide" evidence="7">
    <location>
        <begin position="1"/>
        <end position="29"/>
    </location>
</feature>
<dbReference type="InterPro" id="IPR006599">
    <property type="entry name" value="CARP_motif"/>
</dbReference>
<dbReference type="Gene3D" id="2.160.20.70">
    <property type="match status" value="1"/>
</dbReference>
<keyword evidence="7" id="KW-0732">Signal</keyword>
<protein>
    <recommendedName>
        <fullName evidence="4">TBCC domain-containing protein 1</fullName>
    </recommendedName>
</protein>
<organism evidence="9 10">
    <name type="scientific">Chionoecetes opilio</name>
    <name type="common">Atlantic snow crab</name>
    <name type="synonym">Cancer opilio</name>
    <dbReference type="NCBI Taxonomy" id="41210"/>
    <lineage>
        <taxon>Eukaryota</taxon>
        <taxon>Metazoa</taxon>
        <taxon>Ecdysozoa</taxon>
        <taxon>Arthropoda</taxon>
        <taxon>Crustacea</taxon>
        <taxon>Multicrustacea</taxon>
        <taxon>Malacostraca</taxon>
        <taxon>Eumalacostraca</taxon>
        <taxon>Eucarida</taxon>
        <taxon>Decapoda</taxon>
        <taxon>Pleocyemata</taxon>
        <taxon>Brachyura</taxon>
        <taxon>Eubrachyura</taxon>
        <taxon>Majoidea</taxon>
        <taxon>Majidae</taxon>
        <taxon>Chionoecetes</taxon>
    </lineage>
</organism>
<evidence type="ECO:0000256" key="3">
    <source>
        <dbReference type="ARBA" id="ARBA00008848"/>
    </source>
</evidence>
<dbReference type="OrthoDB" id="427777at2759"/>
<evidence type="ECO:0000256" key="2">
    <source>
        <dbReference type="ARBA" id="ARBA00004647"/>
    </source>
</evidence>
<dbReference type="InterPro" id="IPR017901">
    <property type="entry name" value="C-CAP_CF_C-like"/>
</dbReference>
<evidence type="ECO:0000256" key="7">
    <source>
        <dbReference type="SAM" id="SignalP"/>
    </source>
</evidence>
<reference evidence="9" key="1">
    <citation type="submission" date="2020-07" db="EMBL/GenBank/DDBJ databases">
        <title>The High-quality genome of the commercially important snow crab, Chionoecetes opilio.</title>
        <authorList>
            <person name="Jeong J.-H."/>
            <person name="Ryu S."/>
        </authorList>
    </citation>
    <scope>NUCLEOTIDE SEQUENCE</scope>
    <source>
        <strain evidence="9">MADBK_172401_WGS</strain>
        <tissue evidence="9">Digestive gland</tissue>
    </source>
</reference>
<dbReference type="PANTHER" id="PTHR16052:SF0">
    <property type="entry name" value="TBCC DOMAIN-CONTAINING PROTEIN 1"/>
    <property type="match status" value="1"/>
</dbReference>
<gene>
    <name evidence="9" type="primary">tbccd1</name>
    <name evidence="9" type="ORF">GWK47_051711</name>
</gene>
<evidence type="ECO:0000256" key="1">
    <source>
        <dbReference type="ARBA" id="ARBA00004300"/>
    </source>
</evidence>
<evidence type="ECO:0000256" key="4">
    <source>
        <dbReference type="ARBA" id="ARBA00017559"/>
    </source>
</evidence>
<keyword evidence="10" id="KW-1185">Reference proteome</keyword>
<dbReference type="AlphaFoldDB" id="A0A8J4Y0I6"/>
<dbReference type="InterPro" id="IPR016098">
    <property type="entry name" value="CAP/MinC_C"/>
</dbReference>
<feature type="domain" description="C-CAP/cofactor C-like" evidence="8">
    <location>
        <begin position="239"/>
        <end position="381"/>
    </location>
</feature>